<proteinExistence type="predicted"/>
<dbReference type="Gene3D" id="1.10.260.40">
    <property type="entry name" value="lambda repressor-like DNA-binding domains"/>
    <property type="match status" value="1"/>
</dbReference>
<evidence type="ECO:0000313" key="1">
    <source>
        <dbReference type="EMBL" id="QBJ03898.1"/>
    </source>
</evidence>
<name>A0A4Y5FHA0_9CAUD</name>
<gene>
    <name evidence="1" type="ORF">SAC12B_0109</name>
</gene>
<sequence length="77" mass="8802">MKSNSNSDLEKLYNSEQYKLSNDLLSIRITKGMNQDSASKLLGIDKERYIELESGDINTSIEEYRSIILNLINAPMM</sequence>
<dbReference type="Proteomes" id="UP000306187">
    <property type="component" value="Segment"/>
</dbReference>
<reference evidence="1" key="1">
    <citation type="submission" date="2019-02" db="EMBL/GenBank/DDBJ databases">
        <title>Isolation of virulent Lactobacillus brevis phages.</title>
        <authorList>
            <person name="Feyereisen M."/>
            <person name="Mahony J."/>
            <person name="O'Sullivan T."/>
            <person name="van Sinderen D."/>
        </authorList>
    </citation>
    <scope>NUCLEOTIDE SEQUENCE [LARGE SCALE GENOMIC DNA]</scope>
</reference>
<evidence type="ECO:0000313" key="2">
    <source>
        <dbReference type="Proteomes" id="UP000306187"/>
    </source>
</evidence>
<organism evidence="1 2">
    <name type="scientific">Lactobacillus phage SAC12B</name>
    <dbReference type="NCBI Taxonomy" id="2510941"/>
    <lineage>
        <taxon>Viruses</taxon>
        <taxon>Duplodnaviria</taxon>
        <taxon>Heunggongvirae</taxon>
        <taxon>Uroviricota</taxon>
        <taxon>Caudoviricetes</taxon>
        <taxon>Herelleviridae</taxon>
        <taxon>Tybeckvirus</taxon>
        <taxon>Tybeckvirus SAC12B</taxon>
    </lineage>
</organism>
<dbReference type="InterPro" id="IPR010982">
    <property type="entry name" value="Lambda_DNA-bd_dom_sf"/>
</dbReference>
<dbReference type="GO" id="GO:0003677">
    <property type="term" value="F:DNA binding"/>
    <property type="evidence" value="ECO:0007669"/>
    <property type="project" value="InterPro"/>
</dbReference>
<keyword evidence="2" id="KW-1185">Reference proteome</keyword>
<protein>
    <submittedName>
        <fullName evidence="1">Helix-turn-helix domain protein</fullName>
    </submittedName>
</protein>
<dbReference type="SUPFAM" id="SSF47413">
    <property type="entry name" value="lambda repressor-like DNA-binding domains"/>
    <property type="match status" value="1"/>
</dbReference>
<dbReference type="EMBL" id="MK504446">
    <property type="protein sequence ID" value="QBJ03898.1"/>
    <property type="molecule type" value="Genomic_DNA"/>
</dbReference>
<accession>A0A4Y5FHA0</accession>